<gene>
    <name evidence="1" type="ORF">HMPREF0322_02896</name>
</gene>
<accession>G9XPK0</accession>
<evidence type="ECO:0000313" key="2">
    <source>
        <dbReference type="Proteomes" id="UP000004416"/>
    </source>
</evidence>
<proteinExistence type="predicted"/>
<dbReference type="Proteomes" id="UP000004416">
    <property type="component" value="Unassembled WGS sequence"/>
</dbReference>
<evidence type="ECO:0000313" key="1">
    <source>
        <dbReference type="EMBL" id="EHL06416.1"/>
    </source>
</evidence>
<name>G9XPK0_DESHA</name>
<dbReference type="AlphaFoldDB" id="G9XPK0"/>
<reference evidence="1 2" key="1">
    <citation type="submission" date="2011-08" db="EMBL/GenBank/DDBJ databases">
        <authorList>
            <person name="Weinstock G."/>
            <person name="Sodergren E."/>
            <person name="Clifton S."/>
            <person name="Fulton L."/>
            <person name="Fulton B."/>
            <person name="Courtney L."/>
            <person name="Fronick C."/>
            <person name="Harrison M."/>
            <person name="Strong C."/>
            <person name="Farmer C."/>
            <person name="Delahaunty K."/>
            <person name="Markovic C."/>
            <person name="Hall O."/>
            <person name="Minx P."/>
            <person name="Tomlinson C."/>
            <person name="Mitreva M."/>
            <person name="Hou S."/>
            <person name="Chen J."/>
            <person name="Wollam A."/>
            <person name="Pepin K.H."/>
            <person name="Johnson M."/>
            <person name="Bhonagiri V."/>
            <person name="Zhang X."/>
            <person name="Suruliraj S."/>
            <person name="Warren W."/>
            <person name="Chinwalla A."/>
            <person name="Mardis E.R."/>
            <person name="Wilson R.K."/>
        </authorList>
    </citation>
    <scope>NUCLEOTIDE SEQUENCE [LARGE SCALE GENOMIC DNA]</scope>
    <source>
        <strain evidence="1 2">DP7</strain>
    </source>
</reference>
<comment type="caution">
    <text evidence="1">The sequence shown here is derived from an EMBL/GenBank/DDBJ whole genome shotgun (WGS) entry which is preliminary data.</text>
</comment>
<dbReference type="HOGENOM" id="CLU_3308483_0_0_9"/>
<protein>
    <submittedName>
        <fullName evidence="1">Uncharacterized protein</fullName>
    </submittedName>
</protein>
<organism evidence="1 2">
    <name type="scientific">Desulfitobacterium hafniense DP7</name>
    <dbReference type="NCBI Taxonomy" id="537010"/>
    <lineage>
        <taxon>Bacteria</taxon>
        <taxon>Bacillati</taxon>
        <taxon>Bacillota</taxon>
        <taxon>Clostridia</taxon>
        <taxon>Eubacteriales</taxon>
        <taxon>Desulfitobacteriaceae</taxon>
        <taxon>Desulfitobacterium</taxon>
    </lineage>
</organism>
<dbReference type="EMBL" id="AFZX01000072">
    <property type="protein sequence ID" value="EHL06416.1"/>
    <property type="molecule type" value="Genomic_DNA"/>
</dbReference>
<sequence>MLLGVKDEGDLQWHAGDTLFRGGLSSWLLLVTAWGMNLH</sequence>